<feature type="compositionally biased region" description="Basic and acidic residues" evidence="1">
    <location>
        <begin position="76"/>
        <end position="85"/>
    </location>
</feature>
<reference evidence="2 3" key="1">
    <citation type="journal article" date="2019" name="Commun. Biol.">
        <title>The bagworm genome reveals a unique fibroin gene that provides high tensile strength.</title>
        <authorList>
            <person name="Kono N."/>
            <person name="Nakamura H."/>
            <person name="Ohtoshi R."/>
            <person name="Tomita M."/>
            <person name="Numata K."/>
            <person name="Arakawa K."/>
        </authorList>
    </citation>
    <scope>NUCLEOTIDE SEQUENCE [LARGE SCALE GENOMIC DNA]</scope>
</reference>
<evidence type="ECO:0000256" key="1">
    <source>
        <dbReference type="SAM" id="MobiDB-lite"/>
    </source>
</evidence>
<keyword evidence="3" id="KW-1185">Reference proteome</keyword>
<gene>
    <name evidence="2" type="ORF">EVAR_64089_1</name>
</gene>
<comment type="caution">
    <text evidence="2">The sequence shown here is derived from an EMBL/GenBank/DDBJ whole genome shotgun (WGS) entry which is preliminary data.</text>
</comment>
<dbReference type="EMBL" id="BGZK01001827">
    <property type="protein sequence ID" value="GBP86960.1"/>
    <property type="molecule type" value="Genomic_DNA"/>
</dbReference>
<organism evidence="2 3">
    <name type="scientific">Eumeta variegata</name>
    <name type="common">Bagworm moth</name>
    <name type="synonym">Eumeta japonica</name>
    <dbReference type="NCBI Taxonomy" id="151549"/>
    <lineage>
        <taxon>Eukaryota</taxon>
        <taxon>Metazoa</taxon>
        <taxon>Ecdysozoa</taxon>
        <taxon>Arthropoda</taxon>
        <taxon>Hexapoda</taxon>
        <taxon>Insecta</taxon>
        <taxon>Pterygota</taxon>
        <taxon>Neoptera</taxon>
        <taxon>Endopterygota</taxon>
        <taxon>Lepidoptera</taxon>
        <taxon>Glossata</taxon>
        <taxon>Ditrysia</taxon>
        <taxon>Tineoidea</taxon>
        <taxon>Psychidae</taxon>
        <taxon>Oiketicinae</taxon>
        <taxon>Eumeta</taxon>
    </lineage>
</organism>
<sequence length="390" mass="43578">MDLNGCCARGRPIIVEWERRKAFGGPLSFGDSSLRYRALHFQSDSQPQPNLRRCHVKNSCYAKTGNGEQLITPESNEEKARTNGVQHKPDDIVAAERTRLPREVLAGPAAARCSASHSATRIMQFVTDATGVRPRRRAPDTIIYAIRRPLESAAARMTAPPLLAAAAARPHAPPADPVHLAGNFIKICIDGYRTYFFRVAVTASGERRDRHTASLNSTLRPSRVLPLEFNSLDPQSFRCRRKLEFFREPLGARPARAGGARGRAGGARDTLLINYRHPPRIASAAALLYRLSFLGELPFAPVHNLCTLCTRSITRIAINLVPGRAGPDRRRRLRIIGLLMRRPHLHSAAFASERARTYLATRHTLCRFRGRFEFYVNFGYGFPLPPQSEF</sequence>
<protein>
    <submittedName>
        <fullName evidence="2">Uncharacterized protein</fullName>
    </submittedName>
</protein>
<name>A0A4C1ZGM1_EUMVA</name>
<evidence type="ECO:0000313" key="3">
    <source>
        <dbReference type="Proteomes" id="UP000299102"/>
    </source>
</evidence>
<dbReference type="AlphaFoldDB" id="A0A4C1ZGM1"/>
<accession>A0A4C1ZGM1</accession>
<feature type="region of interest" description="Disordered" evidence="1">
    <location>
        <begin position="66"/>
        <end position="85"/>
    </location>
</feature>
<dbReference type="Proteomes" id="UP000299102">
    <property type="component" value="Unassembled WGS sequence"/>
</dbReference>
<proteinExistence type="predicted"/>
<evidence type="ECO:0000313" key="2">
    <source>
        <dbReference type="EMBL" id="GBP86960.1"/>
    </source>
</evidence>